<protein>
    <submittedName>
        <fullName evidence="2">Uncharacterized protein</fullName>
    </submittedName>
</protein>
<feature type="compositionally biased region" description="Basic and acidic residues" evidence="1">
    <location>
        <begin position="11"/>
        <end position="21"/>
    </location>
</feature>
<dbReference type="Proteomes" id="UP000289316">
    <property type="component" value="Unassembled WGS sequence"/>
</dbReference>
<accession>A0A4Q2AKG1</accession>
<dbReference type="EMBL" id="QZFR01000056">
    <property type="protein sequence ID" value="RXV70672.1"/>
    <property type="molecule type" value="Genomic_DNA"/>
</dbReference>
<feature type="compositionally biased region" description="Polar residues" evidence="1">
    <location>
        <begin position="1"/>
        <end position="10"/>
    </location>
</feature>
<sequence length="64" mass="7748">MPKVSKAQQRATEKYQAKNKEQQRVYRYRSYARKFIRDIANENDLKELQESIEQRLKEIQKASS</sequence>
<organism evidence="2 3">
    <name type="scientific">Ligilactobacillus murinus</name>
    <dbReference type="NCBI Taxonomy" id="1622"/>
    <lineage>
        <taxon>Bacteria</taxon>
        <taxon>Bacillati</taxon>
        <taxon>Bacillota</taxon>
        <taxon>Bacilli</taxon>
        <taxon>Lactobacillales</taxon>
        <taxon>Lactobacillaceae</taxon>
        <taxon>Ligilactobacillus</taxon>
    </lineage>
</organism>
<reference evidence="2 3" key="1">
    <citation type="submission" date="2018-09" db="EMBL/GenBank/DDBJ databases">
        <title>Murine metabolic-syndrome-specific gut microbial biobank.</title>
        <authorList>
            <person name="Liu C."/>
        </authorList>
    </citation>
    <scope>NUCLEOTIDE SEQUENCE [LARGE SCALE GENOMIC DNA]</scope>
    <source>
        <strain evidence="2 3">C-30</strain>
    </source>
</reference>
<feature type="region of interest" description="Disordered" evidence="1">
    <location>
        <begin position="1"/>
        <end position="21"/>
    </location>
</feature>
<comment type="caution">
    <text evidence="2">The sequence shown here is derived from an EMBL/GenBank/DDBJ whole genome shotgun (WGS) entry which is preliminary data.</text>
</comment>
<name>A0A4Q2AKG1_9LACO</name>
<dbReference type="AlphaFoldDB" id="A0A4Q2AKG1"/>
<dbReference type="RefSeq" id="WP_119448328.1">
    <property type="nucleotide sequence ID" value="NZ_JAASIZ010000092.1"/>
</dbReference>
<proteinExistence type="predicted"/>
<evidence type="ECO:0000256" key="1">
    <source>
        <dbReference type="SAM" id="MobiDB-lite"/>
    </source>
</evidence>
<evidence type="ECO:0000313" key="3">
    <source>
        <dbReference type="Proteomes" id="UP000289316"/>
    </source>
</evidence>
<dbReference type="OrthoDB" id="2309752at2"/>
<evidence type="ECO:0000313" key="2">
    <source>
        <dbReference type="EMBL" id="RXV70672.1"/>
    </source>
</evidence>
<gene>
    <name evidence="2" type="ORF">D6C19_07745</name>
</gene>